<dbReference type="CDD" id="cd02316">
    <property type="entry name" value="VcASADH2_like_N"/>
    <property type="match status" value="1"/>
</dbReference>
<evidence type="ECO:0000256" key="10">
    <source>
        <dbReference type="ARBA" id="ARBA00022915"/>
    </source>
</evidence>
<comment type="pathway">
    <text evidence="2 15">Amino-acid biosynthesis; L-lysine biosynthesis via DAP pathway; (S)-tetrahydrodipicolinate from L-aspartate: step 2/4.</text>
</comment>
<evidence type="ECO:0000256" key="1">
    <source>
        <dbReference type="ARBA" id="ARBA00005021"/>
    </source>
</evidence>
<accession>A0A1H3VVR8</accession>
<dbReference type="STRING" id="37625.SAMN05660420_00314"/>
<dbReference type="UniPathway" id="UPA00051">
    <property type="reaction ID" value="UER00464"/>
</dbReference>
<sequence length="341" mass="37289">MAKKESYNVAVVGAMGVVGREMMATLERRKFPIAEFRPLDIPAHEGKIVEFNGKKCTVKTANVENFKDIDIAIFSAGGDASLALTPKAVKQGAIVIDNSSAWRMDPDCPLVVPEVNPEDVDWHNGIIANPNCSTIQMVVALKPLQDCSKIKRVIVSTYQAVSGSGKAALDGLDAEIKEYVKYGKVKTVHAYGKQIAMNCLPHIDVFQEGGYTKEELKMVNETKKIMKDDSVNVTATCVRIPVIYGHSESINVETEKKISADKARELFKAAPGLLVVDNPAEVEYPVPCDSDNEDLTMVGRIREDNTKDNALNMWVVSNNIRKGAALNAVQIAETLLERGIV</sequence>
<dbReference type="GO" id="GO:0071266">
    <property type="term" value="P:'de novo' L-methionine biosynthetic process"/>
    <property type="evidence" value="ECO:0007669"/>
    <property type="project" value="UniProtKB-UniRule"/>
</dbReference>
<dbReference type="EMBL" id="FNQN01000001">
    <property type="protein sequence ID" value="SDZ78886.1"/>
    <property type="molecule type" value="Genomic_DNA"/>
</dbReference>
<feature type="active site" description="Acyl-thioester intermediate" evidence="15 16">
    <location>
        <position position="132"/>
    </location>
</feature>
<dbReference type="SUPFAM" id="SSF55347">
    <property type="entry name" value="Glyceraldehyde-3-phosphate dehydrogenase-like, C-terminal domain"/>
    <property type="match status" value="1"/>
</dbReference>
<dbReference type="PANTHER" id="PTHR46278:SF2">
    <property type="entry name" value="ASPARTATE-SEMIALDEHYDE DEHYDROGENASE"/>
    <property type="match status" value="1"/>
</dbReference>
<comment type="caution">
    <text evidence="15">Lacks conserved residue(s) required for the propagation of feature annotation.</text>
</comment>
<keyword evidence="12 15" id="KW-0457">Lysine biosynthesis</keyword>
<evidence type="ECO:0000256" key="2">
    <source>
        <dbReference type="ARBA" id="ARBA00005076"/>
    </source>
</evidence>
<gene>
    <name evidence="15" type="primary">asd</name>
    <name evidence="18" type="ORF">SAMN05660420_00314</name>
</gene>
<dbReference type="Pfam" id="PF02774">
    <property type="entry name" value="Semialdhyde_dhC"/>
    <property type="match status" value="1"/>
</dbReference>
<dbReference type="GO" id="GO:0009089">
    <property type="term" value="P:lysine biosynthetic process via diaminopimelate"/>
    <property type="evidence" value="ECO:0007669"/>
    <property type="project" value="UniProtKB-UniRule"/>
</dbReference>
<feature type="binding site" evidence="15">
    <location>
        <position position="159"/>
    </location>
    <ligand>
        <name>substrate</name>
    </ligand>
</feature>
<evidence type="ECO:0000256" key="7">
    <source>
        <dbReference type="ARBA" id="ARBA00022605"/>
    </source>
</evidence>
<feature type="domain" description="Semialdehyde dehydrogenase NAD-binding" evidence="17">
    <location>
        <begin position="8"/>
        <end position="123"/>
    </location>
</feature>
<dbReference type="GO" id="GO:0004073">
    <property type="term" value="F:aspartate-semialdehyde dehydrogenase activity"/>
    <property type="evidence" value="ECO:0007669"/>
    <property type="project" value="UniProtKB-UniRule"/>
</dbReference>
<keyword evidence="8 15" id="KW-0791">Threonine biosynthesis</keyword>
<evidence type="ECO:0000256" key="15">
    <source>
        <dbReference type="HAMAP-Rule" id="MF_02121"/>
    </source>
</evidence>
<feature type="binding site" evidence="15">
    <location>
        <begin position="162"/>
        <end position="163"/>
    </location>
    <ligand>
        <name>NADP(+)</name>
        <dbReference type="ChEBI" id="CHEBI:58349"/>
    </ligand>
</feature>
<comment type="function">
    <text evidence="15">Catalyzes the NADPH-dependent formation of L-aspartate-semialdehyde (L-ASA) by the reductive dephosphorylation of L-aspartyl-4-phosphate.</text>
</comment>
<keyword evidence="10 15" id="KW-0220">Diaminopimelate biosynthesis</keyword>
<dbReference type="InterPro" id="IPR036291">
    <property type="entry name" value="NAD(P)-bd_dom_sf"/>
</dbReference>
<dbReference type="AlphaFoldDB" id="A0A1H3VVR8"/>
<comment type="subunit">
    <text evidence="5 15">Homodimer.</text>
</comment>
<keyword evidence="11 15" id="KW-0560">Oxidoreductase</keyword>
<dbReference type="NCBIfam" id="TIGR01296">
    <property type="entry name" value="asd_B"/>
    <property type="match status" value="1"/>
</dbReference>
<comment type="pathway">
    <text evidence="3 15">Amino-acid biosynthesis; L-threonine biosynthesis; L-threonine from L-aspartate: step 2/5.</text>
</comment>
<dbReference type="InterPro" id="IPR012280">
    <property type="entry name" value="Semialdhyde_DH_dimer_dom"/>
</dbReference>
<evidence type="ECO:0000256" key="12">
    <source>
        <dbReference type="ARBA" id="ARBA00023154"/>
    </source>
</evidence>
<dbReference type="GO" id="GO:0009097">
    <property type="term" value="P:isoleucine biosynthetic process"/>
    <property type="evidence" value="ECO:0007669"/>
    <property type="project" value="UniProtKB-UniRule"/>
</dbReference>
<dbReference type="PANTHER" id="PTHR46278">
    <property type="entry name" value="DEHYDROGENASE, PUTATIVE-RELATED"/>
    <property type="match status" value="1"/>
</dbReference>
<dbReference type="UniPathway" id="UPA00050">
    <property type="reaction ID" value="UER00463"/>
</dbReference>
<proteinExistence type="inferred from homology"/>
<dbReference type="GO" id="GO:0009088">
    <property type="term" value="P:threonine biosynthetic process"/>
    <property type="evidence" value="ECO:0007669"/>
    <property type="project" value="UniProtKB-UniRule"/>
</dbReference>
<dbReference type="GO" id="GO:0019877">
    <property type="term" value="P:diaminopimelate biosynthetic process"/>
    <property type="evidence" value="ECO:0007669"/>
    <property type="project" value="UniProtKB-UniRule"/>
</dbReference>
<keyword evidence="9 15" id="KW-0521">NADP</keyword>
<feature type="binding site" evidence="15">
    <location>
        <position position="103"/>
    </location>
    <ligand>
        <name>phosphate</name>
        <dbReference type="ChEBI" id="CHEBI:43474"/>
    </ligand>
</feature>
<dbReference type="Pfam" id="PF01118">
    <property type="entry name" value="Semialdhyde_dh"/>
    <property type="match status" value="1"/>
</dbReference>
<comment type="pathway">
    <text evidence="1 15">Amino-acid biosynthesis; L-methionine biosynthesis via de novo pathway; L-homoserine from L-aspartate: step 2/3.</text>
</comment>
<feature type="binding site" evidence="15">
    <location>
        <position position="319"/>
    </location>
    <ligand>
        <name>NADP(+)</name>
        <dbReference type="ChEBI" id="CHEBI:58349"/>
    </ligand>
</feature>
<evidence type="ECO:0000256" key="14">
    <source>
        <dbReference type="ARBA" id="ARBA00047891"/>
    </source>
</evidence>
<dbReference type="InterPro" id="IPR005986">
    <property type="entry name" value="Asp_semialdehyde_DH_beta"/>
</dbReference>
<evidence type="ECO:0000256" key="13">
    <source>
        <dbReference type="ARBA" id="ARBA00023167"/>
    </source>
</evidence>
<dbReference type="NCBIfam" id="NF011456">
    <property type="entry name" value="PRK14874.1"/>
    <property type="match status" value="1"/>
</dbReference>
<evidence type="ECO:0000256" key="9">
    <source>
        <dbReference type="ARBA" id="ARBA00022857"/>
    </source>
</evidence>
<evidence type="ECO:0000256" key="5">
    <source>
        <dbReference type="ARBA" id="ARBA00011738"/>
    </source>
</evidence>
<dbReference type="GO" id="GO:0050661">
    <property type="term" value="F:NADP binding"/>
    <property type="evidence" value="ECO:0007669"/>
    <property type="project" value="UniProtKB-UniRule"/>
</dbReference>
<dbReference type="Proteomes" id="UP000199409">
    <property type="component" value="Unassembled WGS sequence"/>
</dbReference>
<dbReference type="OrthoDB" id="9805684at2"/>
<evidence type="ECO:0000313" key="19">
    <source>
        <dbReference type="Proteomes" id="UP000199409"/>
    </source>
</evidence>
<evidence type="ECO:0000256" key="3">
    <source>
        <dbReference type="ARBA" id="ARBA00005097"/>
    </source>
</evidence>
<name>A0A1H3VVR8_9BACT</name>
<feature type="active site" description="Proton acceptor" evidence="15 16">
    <location>
        <position position="246"/>
    </location>
</feature>
<dbReference type="GO" id="GO:0051287">
    <property type="term" value="F:NAD binding"/>
    <property type="evidence" value="ECO:0007669"/>
    <property type="project" value="InterPro"/>
</dbReference>
<organism evidence="18 19">
    <name type="scientific">Desulfuromusa kysingii</name>
    <dbReference type="NCBI Taxonomy" id="37625"/>
    <lineage>
        <taxon>Bacteria</taxon>
        <taxon>Pseudomonadati</taxon>
        <taxon>Thermodesulfobacteriota</taxon>
        <taxon>Desulfuromonadia</taxon>
        <taxon>Desulfuromonadales</taxon>
        <taxon>Geopsychrobacteraceae</taxon>
        <taxon>Desulfuromusa</taxon>
    </lineage>
</organism>
<comment type="catalytic activity">
    <reaction evidence="14 15">
        <text>L-aspartate 4-semialdehyde + phosphate + NADP(+) = 4-phospho-L-aspartate + NADPH + H(+)</text>
        <dbReference type="Rhea" id="RHEA:24284"/>
        <dbReference type="ChEBI" id="CHEBI:15378"/>
        <dbReference type="ChEBI" id="CHEBI:43474"/>
        <dbReference type="ChEBI" id="CHEBI:57535"/>
        <dbReference type="ChEBI" id="CHEBI:57783"/>
        <dbReference type="ChEBI" id="CHEBI:58349"/>
        <dbReference type="ChEBI" id="CHEBI:537519"/>
        <dbReference type="EC" id="1.2.1.11"/>
    </reaction>
</comment>
<dbReference type="InterPro" id="IPR000534">
    <property type="entry name" value="Semialdehyde_DH_NAD-bd"/>
</dbReference>
<feature type="binding site" evidence="15">
    <location>
        <position position="239"/>
    </location>
    <ligand>
        <name>substrate</name>
    </ligand>
</feature>
<evidence type="ECO:0000256" key="4">
    <source>
        <dbReference type="ARBA" id="ARBA00010584"/>
    </source>
</evidence>
<dbReference type="SUPFAM" id="SSF51735">
    <property type="entry name" value="NAD(P)-binding Rossmann-fold domains"/>
    <property type="match status" value="1"/>
</dbReference>
<evidence type="ECO:0000256" key="11">
    <source>
        <dbReference type="ARBA" id="ARBA00023002"/>
    </source>
</evidence>
<keyword evidence="19" id="KW-1185">Reference proteome</keyword>
<keyword evidence="7 15" id="KW-0028">Amino-acid biosynthesis</keyword>
<dbReference type="InterPro" id="IPR012080">
    <property type="entry name" value="Asp_semialdehyde_DH"/>
</dbReference>
<reference evidence="18 19" key="1">
    <citation type="submission" date="2016-10" db="EMBL/GenBank/DDBJ databases">
        <authorList>
            <person name="de Groot N.N."/>
        </authorList>
    </citation>
    <scope>NUCLEOTIDE SEQUENCE [LARGE SCALE GENOMIC DNA]</scope>
    <source>
        <strain evidence="18 19">DSM 7343</strain>
    </source>
</reference>
<dbReference type="RefSeq" id="WP_092344170.1">
    <property type="nucleotide sequence ID" value="NZ_FNQN01000001.1"/>
</dbReference>
<dbReference type="SMART" id="SM00859">
    <property type="entry name" value="Semialdhyde_dh"/>
    <property type="match status" value="1"/>
</dbReference>
<dbReference type="EC" id="1.2.1.11" evidence="6 15"/>
<evidence type="ECO:0000313" key="18">
    <source>
        <dbReference type="EMBL" id="SDZ78886.1"/>
    </source>
</evidence>
<comment type="similarity">
    <text evidence="4 15">Belongs to the aspartate-semialdehyde dehydrogenase family.</text>
</comment>
<dbReference type="PIRSF" id="PIRSF000148">
    <property type="entry name" value="ASA_dh"/>
    <property type="match status" value="1"/>
</dbReference>
<evidence type="ECO:0000256" key="16">
    <source>
        <dbReference type="PIRSR" id="PIRSR000148-1"/>
    </source>
</evidence>
<dbReference type="CDD" id="cd18131">
    <property type="entry name" value="ASADH_C_bac_euk_like"/>
    <property type="match status" value="1"/>
</dbReference>
<dbReference type="GO" id="GO:0046983">
    <property type="term" value="F:protein dimerization activity"/>
    <property type="evidence" value="ECO:0007669"/>
    <property type="project" value="InterPro"/>
</dbReference>
<evidence type="ECO:0000259" key="17">
    <source>
        <dbReference type="SMART" id="SM00859"/>
    </source>
</evidence>
<evidence type="ECO:0000256" key="8">
    <source>
        <dbReference type="ARBA" id="ARBA00022697"/>
    </source>
</evidence>
<dbReference type="Gene3D" id="3.40.50.720">
    <property type="entry name" value="NAD(P)-binding Rossmann-like Domain"/>
    <property type="match status" value="1"/>
</dbReference>
<dbReference type="HAMAP" id="MF_02121">
    <property type="entry name" value="ASADH"/>
    <property type="match status" value="1"/>
</dbReference>
<dbReference type="UniPathway" id="UPA00034">
    <property type="reaction ID" value="UER00016"/>
</dbReference>
<dbReference type="Gene3D" id="3.30.360.10">
    <property type="entry name" value="Dihydrodipicolinate Reductase, domain 2"/>
    <property type="match status" value="1"/>
</dbReference>
<protein>
    <recommendedName>
        <fullName evidence="6 15">Aspartate-semialdehyde dehydrogenase</fullName>
        <shortName evidence="15">ASA dehydrogenase</shortName>
        <shortName evidence="15">ASADH</shortName>
        <ecNumber evidence="6 15">1.2.1.11</ecNumber>
    </recommendedName>
    <alternativeName>
        <fullName evidence="15">Aspartate-beta-semialdehyde dehydrogenase</fullName>
    </alternativeName>
</protein>
<keyword evidence="13 15" id="KW-0486">Methionine biosynthesis</keyword>
<evidence type="ECO:0000256" key="6">
    <source>
        <dbReference type="ARBA" id="ARBA00013120"/>
    </source>
</evidence>